<dbReference type="OrthoDB" id="965284at2"/>
<feature type="chain" id="PRO_5008389979" description="SHOCT domain-containing protein" evidence="1">
    <location>
        <begin position="20"/>
        <end position="199"/>
    </location>
</feature>
<gene>
    <name evidence="3" type="ORF">A8C56_23520</name>
</gene>
<name>A0A1A9I7F3_9BACT</name>
<dbReference type="InterPro" id="IPR018649">
    <property type="entry name" value="SHOCT"/>
</dbReference>
<evidence type="ECO:0000313" key="4">
    <source>
        <dbReference type="Proteomes" id="UP000077667"/>
    </source>
</evidence>
<dbReference type="EMBL" id="CP015772">
    <property type="protein sequence ID" value="ANH83546.1"/>
    <property type="molecule type" value="Genomic_DNA"/>
</dbReference>
<dbReference type="Pfam" id="PF09851">
    <property type="entry name" value="SHOCT"/>
    <property type="match status" value="1"/>
</dbReference>
<dbReference type="RefSeq" id="WP_067761193.1">
    <property type="nucleotide sequence ID" value="NZ_CP015772.1"/>
</dbReference>
<organism evidence="3 4">
    <name type="scientific">Niabella ginsenosidivorans</name>
    <dbReference type="NCBI Taxonomy" id="1176587"/>
    <lineage>
        <taxon>Bacteria</taxon>
        <taxon>Pseudomonadati</taxon>
        <taxon>Bacteroidota</taxon>
        <taxon>Chitinophagia</taxon>
        <taxon>Chitinophagales</taxon>
        <taxon>Chitinophagaceae</taxon>
        <taxon>Niabella</taxon>
    </lineage>
</organism>
<keyword evidence="4" id="KW-1185">Reference proteome</keyword>
<feature type="domain" description="SHOCT" evidence="2">
    <location>
        <begin position="170"/>
        <end position="197"/>
    </location>
</feature>
<dbReference type="KEGG" id="nia:A8C56_23520"/>
<evidence type="ECO:0000256" key="1">
    <source>
        <dbReference type="SAM" id="SignalP"/>
    </source>
</evidence>
<protein>
    <recommendedName>
        <fullName evidence="2">SHOCT domain-containing protein</fullName>
    </recommendedName>
</protein>
<proteinExistence type="predicted"/>
<keyword evidence="1" id="KW-0732">Signal</keyword>
<dbReference type="AlphaFoldDB" id="A0A1A9I7F3"/>
<dbReference type="Proteomes" id="UP000077667">
    <property type="component" value="Chromosome"/>
</dbReference>
<evidence type="ECO:0000313" key="3">
    <source>
        <dbReference type="EMBL" id="ANH83546.1"/>
    </source>
</evidence>
<sequence length="199" mass="21527">MKHLFATLPLFLFAILAQSQVTNESLQGLKLNDANRAIIKDGYTLSNGWHIQPGDTLYLGKGTLSNKAFASIYQSKTSFAAMGGTLNDKMNGQNSLKPGQATRVIVKRLQVIGSKRGGYTAIAVVGAGMIGYNYWVELDNAVESGEVKTPAQYASSKQTETDKPITSAADELKKYKELLDSGAISKEEYEAAKKKLLGN</sequence>
<dbReference type="STRING" id="1176587.A8C56_23520"/>
<feature type="signal peptide" evidence="1">
    <location>
        <begin position="1"/>
        <end position="19"/>
    </location>
</feature>
<accession>A0A1A9I7F3</accession>
<reference evidence="3 4" key="1">
    <citation type="submission" date="2016-05" db="EMBL/GenBank/DDBJ databases">
        <title>Niabella ginsenosidivorans BS26 whole genome sequencing.</title>
        <authorList>
            <person name="Im W.T."/>
            <person name="Siddiqi M.Z."/>
        </authorList>
    </citation>
    <scope>NUCLEOTIDE SEQUENCE [LARGE SCALE GENOMIC DNA]</scope>
    <source>
        <strain evidence="3 4">BS26</strain>
    </source>
</reference>
<evidence type="ECO:0000259" key="2">
    <source>
        <dbReference type="Pfam" id="PF09851"/>
    </source>
</evidence>